<dbReference type="NCBIfam" id="TIGR01448">
    <property type="entry name" value="recD_rel"/>
    <property type="match status" value="1"/>
</dbReference>
<dbReference type="GO" id="GO:0016787">
    <property type="term" value="F:hydrolase activity"/>
    <property type="evidence" value="ECO:0007669"/>
    <property type="project" value="UniProtKB-KW"/>
</dbReference>
<dbReference type="EMBL" id="DVNI01000002">
    <property type="protein sequence ID" value="HIU63424.1"/>
    <property type="molecule type" value="Genomic_DNA"/>
</dbReference>
<dbReference type="GO" id="GO:0043139">
    <property type="term" value="F:5'-3' DNA helicase activity"/>
    <property type="evidence" value="ECO:0007669"/>
    <property type="project" value="UniProtKB-UniRule"/>
</dbReference>
<dbReference type="InterPro" id="IPR027785">
    <property type="entry name" value="UvrD-like_helicase_C"/>
</dbReference>
<dbReference type="InterPro" id="IPR003583">
    <property type="entry name" value="Hlx-hairpin-Hlx_DNA-bd_motif"/>
</dbReference>
<feature type="domain" description="Helix-hairpin-helix DNA-binding motif class 1" evidence="4">
    <location>
        <begin position="82"/>
        <end position="103"/>
    </location>
</feature>
<dbReference type="PANTHER" id="PTHR43788:SF6">
    <property type="entry name" value="DNA HELICASE B"/>
    <property type="match status" value="1"/>
</dbReference>
<keyword evidence="2 3" id="KW-0067">ATP-binding</keyword>
<protein>
    <recommendedName>
        <fullName evidence="3">ATP-dependent RecD2 DNA helicase</fullName>
        <ecNumber evidence="3">5.6.2.3</ecNumber>
    </recommendedName>
    <alternativeName>
        <fullName evidence="3">DNA 5'-3' helicase subunit RecD2</fullName>
    </alternativeName>
</protein>
<dbReference type="InterPro" id="IPR003593">
    <property type="entry name" value="AAA+_ATPase"/>
</dbReference>
<gene>
    <name evidence="3" type="primary">recD2</name>
    <name evidence="6" type="ORF">IAB06_00070</name>
</gene>
<evidence type="ECO:0000313" key="7">
    <source>
        <dbReference type="Proteomes" id="UP000824099"/>
    </source>
</evidence>
<keyword evidence="1 3" id="KW-0547">Nucleotide-binding</keyword>
<feature type="domain" description="Helix-hairpin-helix DNA-binding motif class 1" evidence="4">
    <location>
        <begin position="117"/>
        <end position="136"/>
    </location>
</feature>
<dbReference type="SUPFAM" id="SSF52540">
    <property type="entry name" value="P-loop containing nucleoside triphosphate hydrolases"/>
    <property type="match status" value="1"/>
</dbReference>
<comment type="caution">
    <text evidence="6">The sequence shown here is derived from an EMBL/GenBank/DDBJ whole genome shotgun (WGS) entry which is preliminary data.</text>
</comment>
<dbReference type="GO" id="GO:0009338">
    <property type="term" value="C:exodeoxyribonuclease V complex"/>
    <property type="evidence" value="ECO:0007669"/>
    <property type="project" value="TreeGrafter"/>
</dbReference>
<dbReference type="InterPro" id="IPR055446">
    <property type="entry name" value="RecD2_N_OB"/>
</dbReference>
<dbReference type="Gene3D" id="3.40.50.300">
    <property type="entry name" value="P-loop containing nucleotide triphosphate hydrolases"/>
    <property type="match status" value="2"/>
</dbReference>
<dbReference type="InterPro" id="IPR050534">
    <property type="entry name" value="Coronavir_polyprotein_1ab"/>
</dbReference>
<dbReference type="CDD" id="cd18809">
    <property type="entry name" value="SF1_C_RecD"/>
    <property type="match status" value="1"/>
</dbReference>
<dbReference type="Pfam" id="PF18335">
    <property type="entry name" value="SH3_13"/>
    <property type="match status" value="1"/>
</dbReference>
<dbReference type="Gene3D" id="2.30.30.940">
    <property type="match status" value="1"/>
</dbReference>
<keyword evidence="3" id="KW-0378">Hydrolase</keyword>
<comment type="catalytic activity">
    <reaction evidence="3">
        <text>ATP + H2O = ADP + phosphate + H(+)</text>
        <dbReference type="Rhea" id="RHEA:13065"/>
        <dbReference type="ChEBI" id="CHEBI:15377"/>
        <dbReference type="ChEBI" id="CHEBI:15378"/>
        <dbReference type="ChEBI" id="CHEBI:30616"/>
        <dbReference type="ChEBI" id="CHEBI:43474"/>
        <dbReference type="ChEBI" id="CHEBI:456216"/>
        <dbReference type="EC" id="5.6.2.3"/>
    </reaction>
</comment>
<keyword evidence="3 6" id="KW-0347">Helicase</keyword>
<proteinExistence type="inferred from homology"/>
<organism evidence="6 7">
    <name type="scientific">Candidatus Avacidaminococcus intestinavium</name>
    <dbReference type="NCBI Taxonomy" id="2840684"/>
    <lineage>
        <taxon>Bacteria</taxon>
        <taxon>Bacillati</taxon>
        <taxon>Bacillota</taxon>
        <taxon>Negativicutes</taxon>
        <taxon>Acidaminococcales</taxon>
        <taxon>Acidaminococcaceae</taxon>
        <taxon>Acidaminococcaceae incertae sedis</taxon>
        <taxon>Candidatus Avacidaminococcus</taxon>
    </lineage>
</organism>
<comment type="function">
    <text evidence="3">DNA-dependent ATPase and ATP-dependent 5'-3' DNA helicase. Has no activity on blunt DNA or DNA with 3'-overhangs, requires at least 10 bases of 5'-ssDNA for helicase activity.</text>
</comment>
<evidence type="ECO:0000256" key="2">
    <source>
        <dbReference type="ARBA" id="ARBA00022840"/>
    </source>
</evidence>
<dbReference type="HAMAP" id="MF_01488">
    <property type="entry name" value="RecD2"/>
    <property type="match status" value="1"/>
</dbReference>
<dbReference type="SMART" id="SM00382">
    <property type="entry name" value="AAA"/>
    <property type="match status" value="1"/>
</dbReference>
<name>A0A9D1SK38_9FIRM</name>
<feature type="binding site" evidence="3">
    <location>
        <begin position="344"/>
        <end position="348"/>
    </location>
    <ligand>
        <name>ATP</name>
        <dbReference type="ChEBI" id="CHEBI:30616"/>
    </ligand>
</feature>
<dbReference type="Gene3D" id="1.10.10.2220">
    <property type="match status" value="1"/>
</dbReference>
<keyword evidence="3" id="KW-0238">DNA-binding</keyword>
<dbReference type="InterPro" id="IPR029493">
    <property type="entry name" value="RecD2-like_HHH"/>
</dbReference>
<feature type="domain" description="AAA+ ATPase" evidence="5">
    <location>
        <begin position="333"/>
        <end position="476"/>
    </location>
</feature>
<dbReference type="EC" id="5.6.2.3" evidence="3"/>
<dbReference type="Pfam" id="PF13538">
    <property type="entry name" value="UvrD_C_2"/>
    <property type="match status" value="1"/>
</dbReference>
<dbReference type="InterPro" id="IPR027417">
    <property type="entry name" value="P-loop_NTPase"/>
</dbReference>
<dbReference type="Pfam" id="PF14490">
    <property type="entry name" value="HHH_RecD2"/>
    <property type="match status" value="1"/>
</dbReference>
<evidence type="ECO:0000313" key="6">
    <source>
        <dbReference type="EMBL" id="HIU63424.1"/>
    </source>
</evidence>
<feature type="domain" description="Helix-hairpin-helix DNA-binding motif class 1" evidence="4">
    <location>
        <begin position="181"/>
        <end position="200"/>
    </location>
</feature>
<dbReference type="AlphaFoldDB" id="A0A9D1SK38"/>
<dbReference type="Proteomes" id="UP000824099">
    <property type="component" value="Unassembled WGS sequence"/>
</dbReference>
<dbReference type="GO" id="GO:0006281">
    <property type="term" value="P:DNA repair"/>
    <property type="evidence" value="ECO:0007669"/>
    <property type="project" value="InterPro"/>
</dbReference>
<accession>A0A9D1SK38</accession>
<dbReference type="GO" id="GO:0006310">
    <property type="term" value="P:DNA recombination"/>
    <property type="evidence" value="ECO:0007669"/>
    <property type="project" value="InterPro"/>
</dbReference>
<dbReference type="GO" id="GO:0017116">
    <property type="term" value="F:single-stranded DNA helicase activity"/>
    <property type="evidence" value="ECO:0007669"/>
    <property type="project" value="TreeGrafter"/>
</dbReference>
<dbReference type="Gene3D" id="1.10.150.20">
    <property type="entry name" value="5' to 3' exonuclease, C-terminal subdomain"/>
    <property type="match status" value="1"/>
</dbReference>
<dbReference type="Pfam" id="PF14520">
    <property type="entry name" value="HHH_5"/>
    <property type="match status" value="1"/>
</dbReference>
<dbReference type="GO" id="GO:0003677">
    <property type="term" value="F:DNA binding"/>
    <property type="evidence" value="ECO:0007669"/>
    <property type="project" value="UniProtKB-UniRule"/>
</dbReference>
<evidence type="ECO:0000256" key="1">
    <source>
        <dbReference type="ARBA" id="ARBA00022741"/>
    </source>
</evidence>
<dbReference type="InterPro" id="IPR006345">
    <property type="entry name" value="RecD2"/>
</dbReference>
<dbReference type="SMART" id="SM00278">
    <property type="entry name" value="HhH1"/>
    <property type="match status" value="3"/>
</dbReference>
<sequence>MEKLEISVESIVFQAIDNTFSVFKARSKTNGKITVVYKGPAPLNGDQAQLSGEWIEHPKFGRQFKAQQCTVAQVSSISGIERFLASGAISGVGKATAQRIVEKFGATTLEVLSKTPERLAEVNGIGAKKAETIATSYAELSDMKELMLFLEEHGISSNYAVKIKASYGSSALRRIEENPYCLAADINGIGFKTADRLAMSLGIKKEEQERIRAGLDFALAEIASAGNTCLPEEQLLTMATRLLQIDSEYVYTTYTKLVDNNLLRTEEYGDTRLVYPEYLFRAETNVAKRLNFLKDKVNNLLRIDYEAVIQKWEQETGIKLAENQIEAVKASLEHGVFVLTGGPGTGKTTVVKGIMAVLEKTGCKILLAAPTGRAARRLAESAGHSAATVHRMLEYTPNGEQYFFGRNEETPLEADAVIIDEASMLDINLANYLLKAIPVGCRLIFVGDVDQLPSVGPGSFLKDVIRSKMVPVVRLQHIFRQAALSPIVVNAHRINRGLSPICEKASDFAFVEILNESEAAAFIVQKYLEIVREIGWEAVQVLSPMHKNPCGVMNLNKLLQGKVNPPAFGKTEVITANGILRVGDKVMQIRNNYEKEVFNGDIGKIVRINGRNLTVTYPGRPEGENVEYASAEIDELQLAYAMSVHKAQGSEYNYVIMPLVASHYIMLQRNLFYTGITRAKNKVVLVGTTAAVNTAVSNDNIRRRYSLLAERMQEEQNLV</sequence>
<dbReference type="PANTHER" id="PTHR43788">
    <property type="entry name" value="DNA2/NAM7 HELICASE FAMILY MEMBER"/>
    <property type="match status" value="1"/>
</dbReference>
<dbReference type="InterPro" id="IPR041451">
    <property type="entry name" value="RecD2_SH13"/>
</dbReference>
<reference evidence="6" key="2">
    <citation type="journal article" date="2021" name="PeerJ">
        <title>Extensive microbial diversity within the chicken gut microbiome revealed by metagenomics and culture.</title>
        <authorList>
            <person name="Gilroy R."/>
            <person name="Ravi A."/>
            <person name="Getino M."/>
            <person name="Pursley I."/>
            <person name="Horton D.L."/>
            <person name="Alikhan N.F."/>
            <person name="Baker D."/>
            <person name="Gharbi K."/>
            <person name="Hall N."/>
            <person name="Watson M."/>
            <person name="Adriaenssens E.M."/>
            <person name="Foster-Nyarko E."/>
            <person name="Jarju S."/>
            <person name="Secka A."/>
            <person name="Antonio M."/>
            <person name="Oren A."/>
            <person name="Chaudhuri R.R."/>
            <person name="La Ragione R."/>
            <person name="Hildebrand F."/>
            <person name="Pallen M.J."/>
        </authorList>
    </citation>
    <scope>NUCLEOTIDE SEQUENCE</scope>
    <source>
        <strain evidence="6">CHK160-1198</strain>
    </source>
</reference>
<dbReference type="CDD" id="cd17933">
    <property type="entry name" value="DEXSc_RecD-like"/>
    <property type="match status" value="1"/>
</dbReference>
<reference evidence="6" key="1">
    <citation type="submission" date="2020-10" db="EMBL/GenBank/DDBJ databases">
        <authorList>
            <person name="Gilroy R."/>
        </authorList>
    </citation>
    <scope>NUCLEOTIDE SEQUENCE</scope>
    <source>
        <strain evidence="6">CHK160-1198</strain>
    </source>
</reference>
<dbReference type="Pfam" id="PF13245">
    <property type="entry name" value="AAA_19"/>
    <property type="match status" value="1"/>
</dbReference>
<dbReference type="SUPFAM" id="SSF47781">
    <property type="entry name" value="RuvA domain 2-like"/>
    <property type="match status" value="1"/>
</dbReference>
<keyword evidence="3" id="KW-0413">Isomerase</keyword>
<evidence type="ECO:0000259" key="4">
    <source>
        <dbReference type="SMART" id="SM00278"/>
    </source>
</evidence>
<evidence type="ECO:0000259" key="5">
    <source>
        <dbReference type="SMART" id="SM00382"/>
    </source>
</evidence>
<comment type="similarity">
    <text evidence="3">Belongs to the RecD family. RecD2 subfamily.</text>
</comment>
<dbReference type="Pfam" id="PF23139">
    <property type="entry name" value="OB_YrrC"/>
    <property type="match status" value="1"/>
</dbReference>
<dbReference type="GO" id="GO:0005524">
    <property type="term" value="F:ATP binding"/>
    <property type="evidence" value="ECO:0007669"/>
    <property type="project" value="UniProtKB-UniRule"/>
</dbReference>
<dbReference type="InterPro" id="IPR010994">
    <property type="entry name" value="RuvA_2-like"/>
</dbReference>
<evidence type="ECO:0000256" key="3">
    <source>
        <dbReference type="HAMAP-Rule" id="MF_01488"/>
    </source>
</evidence>